<organism evidence="7 9">
    <name type="scientific">Rotaria sordida</name>
    <dbReference type="NCBI Taxonomy" id="392033"/>
    <lineage>
        <taxon>Eukaryota</taxon>
        <taxon>Metazoa</taxon>
        <taxon>Spiralia</taxon>
        <taxon>Gnathifera</taxon>
        <taxon>Rotifera</taxon>
        <taxon>Eurotatoria</taxon>
        <taxon>Bdelloidea</taxon>
        <taxon>Philodinida</taxon>
        <taxon>Philodinidae</taxon>
        <taxon>Rotaria</taxon>
    </lineage>
</organism>
<evidence type="ECO:0000256" key="4">
    <source>
        <dbReference type="ARBA" id="ARBA00022917"/>
    </source>
</evidence>
<protein>
    <recommendedName>
        <fullName evidence="6">Methionyl/Leucyl tRNA synthetase domain-containing protein</fullName>
    </recommendedName>
</protein>
<evidence type="ECO:0000313" key="8">
    <source>
        <dbReference type="EMBL" id="CAF3962594.1"/>
    </source>
</evidence>
<feature type="domain" description="Methionyl/Leucyl tRNA synthetase" evidence="6">
    <location>
        <begin position="89"/>
        <end position="186"/>
    </location>
</feature>
<keyword evidence="5" id="KW-0030">Aminoacyl-tRNA synthetase</keyword>
<dbReference type="PANTHER" id="PTHR45765">
    <property type="entry name" value="METHIONINE--TRNA LIGASE"/>
    <property type="match status" value="1"/>
</dbReference>
<dbReference type="EMBL" id="CAJOBD010003710">
    <property type="protein sequence ID" value="CAF3962594.1"/>
    <property type="molecule type" value="Genomic_DNA"/>
</dbReference>
<keyword evidence="3" id="KW-0067">ATP-binding</keyword>
<dbReference type="GO" id="GO:0017101">
    <property type="term" value="C:aminoacyl-tRNA synthetase multienzyme complex"/>
    <property type="evidence" value="ECO:0007669"/>
    <property type="project" value="TreeGrafter"/>
</dbReference>
<dbReference type="Proteomes" id="UP000663864">
    <property type="component" value="Unassembled WGS sequence"/>
</dbReference>
<dbReference type="Proteomes" id="UP000663836">
    <property type="component" value="Unassembled WGS sequence"/>
</dbReference>
<dbReference type="InterPro" id="IPR023458">
    <property type="entry name" value="Met-tRNA_ligase_1"/>
</dbReference>
<comment type="caution">
    <text evidence="7">The sequence shown here is derived from an EMBL/GenBank/DDBJ whole genome shotgun (WGS) entry which is preliminary data.</text>
</comment>
<dbReference type="Gene3D" id="2.170.220.10">
    <property type="match status" value="1"/>
</dbReference>
<gene>
    <name evidence="8" type="ORF">JBS370_LOCUS24175</name>
    <name evidence="7" type="ORF">ZHD862_LOCUS22476</name>
</gene>
<keyword evidence="2" id="KW-0547">Nucleotide-binding</keyword>
<dbReference type="GO" id="GO:0006431">
    <property type="term" value="P:methionyl-tRNA aminoacylation"/>
    <property type="evidence" value="ECO:0007669"/>
    <property type="project" value="TreeGrafter"/>
</dbReference>
<dbReference type="GO" id="GO:0005524">
    <property type="term" value="F:ATP binding"/>
    <property type="evidence" value="ECO:0007669"/>
    <property type="project" value="UniProtKB-KW"/>
</dbReference>
<dbReference type="GO" id="GO:0004825">
    <property type="term" value="F:methionine-tRNA ligase activity"/>
    <property type="evidence" value="ECO:0007669"/>
    <property type="project" value="InterPro"/>
</dbReference>
<evidence type="ECO:0000259" key="6">
    <source>
        <dbReference type="Pfam" id="PF09334"/>
    </source>
</evidence>
<reference evidence="7" key="1">
    <citation type="submission" date="2021-02" db="EMBL/GenBank/DDBJ databases">
        <authorList>
            <person name="Nowell W R."/>
        </authorList>
    </citation>
    <scope>NUCLEOTIDE SEQUENCE</scope>
</reference>
<evidence type="ECO:0000256" key="3">
    <source>
        <dbReference type="ARBA" id="ARBA00022840"/>
    </source>
</evidence>
<dbReference type="Pfam" id="PF09334">
    <property type="entry name" value="tRNA-synt_1g"/>
    <property type="match status" value="1"/>
</dbReference>
<name>A0A814VXP7_9BILA</name>
<dbReference type="AlphaFoldDB" id="A0A814VXP7"/>
<evidence type="ECO:0000256" key="1">
    <source>
        <dbReference type="ARBA" id="ARBA00022598"/>
    </source>
</evidence>
<evidence type="ECO:0000256" key="5">
    <source>
        <dbReference type="ARBA" id="ARBA00023146"/>
    </source>
</evidence>
<dbReference type="PANTHER" id="PTHR45765:SF1">
    <property type="entry name" value="METHIONINE--TRNA LIGASE, CYTOPLASMIC"/>
    <property type="match status" value="1"/>
</dbReference>
<evidence type="ECO:0000313" key="9">
    <source>
        <dbReference type="Proteomes" id="UP000663864"/>
    </source>
</evidence>
<dbReference type="InterPro" id="IPR015413">
    <property type="entry name" value="Methionyl/Leucyl_tRNA_Synth"/>
</dbReference>
<accession>A0A814VXP7</accession>
<dbReference type="SUPFAM" id="SSF52374">
    <property type="entry name" value="Nucleotidylyl transferase"/>
    <property type="match status" value="1"/>
</dbReference>
<evidence type="ECO:0000313" key="7">
    <source>
        <dbReference type="EMBL" id="CAF1194105.1"/>
    </source>
</evidence>
<proteinExistence type="predicted"/>
<evidence type="ECO:0000256" key="2">
    <source>
        <dbReference type="ARBA" id="ARBA00022741"/>
    </source>
</evidence>
<dbReference type="EMBL" id="CAJNOT010001404">
    <property type="protein sequence ID" value="CAF1194105.1"/>
    <property type="molecule type" value="Genomic_DNA"/>
</dbReference>
<sequence length="188" mass="21511">MGIGNSNTSVDPVIKVSGSHNQILVGDSALKLKNGAAVQEVINTVEDEWSNSFDSSKQMSVSSKKYCQLKNYNTLCICGTDEYDTATETKVLEQKHIPRDIWIYIKKIIDGFNNNVEQLYCDTCQHLLADRYIAGTYRNTAYKFDDTRCDQYDKCEKLIIDIERIDPKCQICHSTLPIRKFEHLFHAD</sequence>
<dbReference type="GO" id="GO:0005829">
    <property type="term" value="C:cytosol"/>
    <property type="evidence" value="ECO:0007669"/>
    <property type="project" value="TreeGrafter"/>
</dbReference>
<keyword evidence="4" id="KW-0648">Protein biosynthesis</keyword>
<keyword evidence="1" id="KW-0436">Ligase</keyword>